<feature type="chain" id="PRO_5031604979" evidence="2">
    <location>
        <begin position="27"/>
        <end position="489"/>
    </location>
</feature>
<gene>
    <name evidence="5" type="ORF">HH212_16220</name>
</gene>
<evidence type="ECO:0000256" key="3">
    <source>
        <dbReference type="SAM" id="Coils"/>
    </source>
</evidence>
<keyword evidence="3" id="KW-0175">Coiled coil</keyword>
<keyword evidence="2" id="KW-0449">Lipoprotein</keyword>
<proteinExistence type="inferred from homology"/>
<evidence type="ECO:0000256" key="4">
    <source>
        <dbReference type="SAM" id="MobiDB-lite"/>
    </source>
</evidence>
<dbReference type="PROSITE" id="PS51257">
    <property type="entry name" value="PROKAR_LIPOPROTEIN"/>
    <property type="match status" value="1"/>
</dbReference>
<keyword evidence="2" id="KW-0564">Palmitate</keyword>
<dbReference type="Gene3D" id="2.20.200.10">
    <property type="entry name" value="Outer membrane efflux proteins (OEP)"/>
    <property type="match status" value="1"/>
</dbReference>
<feature type="signal peptide" evidence="2">
    <location>
        <begin position="1"/>
        <end position="26"/>
    </location>
</feature>
<evidence type="ECO:0000256" key="2">
    <source>
        <dbReference type="RuleBase" id="RU362097"/>
    </source>
</evidence>
<protein>
    <submittedName>
        <fullName evidence="5">Efflux transporter outer membrane subunit</fullName>
    </submittedName>
</protein>
<dbReference type="PANTHER" id="PTHR30203:SF33">
    <property type="entry name" value="BLR4455 PROTEIN"/>
    <property type="match status" value="1"/>
</dbReference>
<dbReference type="AlphaFoldDB" id="A0A7Z2ZTI0"/>
<dbReference type="InterPro" id="IPR003423">
    <property type="entry name" value="OMP_efflux"/>
</dbReference>
<feature type="coiled-coil region" evidence="3">
    <location>
        <begin position="205"/>
        <end position="232"/>
    </location>
</feature>
<dbReference type="PANTHER" id="PTHR30203">
    <property type="entry name" value="OUTER MEMBRANE CATION EFFLUX PROTEIN"/>
    <property type="match status" value="1"/>
</dbReference>
<comment type="similarity">
    <text evidence="1 2">Belongs to the outer membrane factor (OMF) (TC 1.B.17) family.</text>
</comment>
<reference evidence="5 6" key="1">
    <citation type="submission" date="2020-04" db="EMBL/GenBank/DDBJ databases">
        <title>Genome sequencing of novel species.</title>
        <authorList>
            <person name="Heo J."/>
            <person name="Kim S.-J."/>
            <person name="Kim J.-S."/>
            <person name="Hong S.-B."/>
            <person name="Kwon S.-W."/>
        </authorList>
    </citation>
    <scope>NUCLEOTIDE SEQUENCE [LARGE SCALE GENOMIC DNA]</scope>
    <source>
        <strain evidence="5 6">GN2-R2</strain>
    </source>
</reference>
<evidence type="ECO:0000256" key="1">
    <source>
        <dbReference type="ARBA" id="ARBA00007613"/>
    </source>
</evidence>
<dbReference type="SUPFAM" id="SSF56954">
    <property type="entry name" value="Outer membrane efflux proteins (OEP)"/>
    <property type="match status" value="1"/>
</dbReference>
<keyword evidence="2" id="KW-0812">Transmembrane</keyword>
<keyword evidence="6" id="KW-1185">Reference proteome</keyword>
<comment type="subcellular location">
    <subcellularLocation>
        <location evidence="2">Cell membrane</location>
        <topology evidence="2">Lipid-anchor</topology>
    </subcellularLocation>
</comment>
<dbReference type="InterPro" id="IPR010131">
    <property type="entry name" value="MdtP/NodT-like"/>
</dbReference>
<organism evidence="5 6">
    <name type="scientific">Massilia forsythiae</name>
    <dbReference type="NCBI Taxonomy" id="2728020"/>
    <lineage>
        <taxon>Bacteria</taxon>
        <taxon>Pseudomonadati</taxon>
        <taxon>Pseudomonadota</taxon>
        <taxon>Betaproteobacteria</taxon>
        <taxon>Burkholderiales</taxon>
        <taxon>Oxalobacteraceae</taxon>
        <taxon>Telluria group</taxon>
        <taxon>Massilia</taxon>
    </lineage>
</organism>
<keyword evidence="2" id="KW-1134">Transmembrane beta strand</keyword>
<dbReference type="KEGG" id="mfy:HH212_16220"/>
<dbReference type="GO" id="GO:0015562">
    <property type="term" value="F:efflux transmembrane transporter activity"/>
    <property type="evidence" value="ECO:0007669"/>
    <property type="project" value="InterPro"/>
</dbReference>
<evidence type="ECO:0000313" key="5">
    <source>
        <dbReference type="EMBL" id="QJE01389.1"/>
    </source>
</evidence>
<dbReference type="NCBIfam" id="TIGR01845">
    <property type="entry name" value="outer_NodT"/>
    <property type="match status" value="1"/>
</dbReference>
<dbReference type="GO" id="GO:0005886">
    <property type="term" value="C:plasma membrane"/>
    <property type="evidence" value="ECO:0007669"/>
    <property type="project" value="UniProtKB-SubCell"/>
</dbReference>
<feature type="region of interest" description="Disordered" evidence="4">
    <location>
        <begin position="117"/>
        <end position="141"/>
    </location>
</feature>
<dbReference type="Gene3D" id="1.20.1600.10">
    <property type="entry name" value="Outer membrane efflux proteins (OEP)"/>
    <property type="match status" value="1"/>
</dbReference>
<dbReference type="Pfam" id="PF02321">
    <property type="entry name" value="OEP"/>
    <property type="match status" value="2"/>
</dbReference>
<keyword evidence="2" id="KW-0472">Membrane</keyword>
<evidence type="ECO:0000313" key="6">
    <source>
        <dbReference type="Proteomes" id="UP000502415"/>
    </source>
</evidence>
<accession>A0A7Z2ZTI0</accession>
<dbReference type="EMBL" id="CP051685">
    <property type="protein sequence ID" value="QJE01389.1"/>
    <property type="molecule type" value="Genomic_DNA"/>
</dbReference>
<dbReference type="RefSeq" id="WP_170203416.1">
    <property type="nucleotide sequence ID" value="NZ_CP051685.1"/>
</dbReference>
<sequence>MRNKSSFRPALRPALNAVALACAVLAAGCSVSPTYQRPSTPAPAAFKELQGWSPAAPADALERGPWWDLFGDPLLSQLASQVEVSNQNVAAAVAAYAQARALVAQQRAALFPTVSLSGSGTRSGTRGGGGSASVDTNGNIVGGSGGGSVGNNYRLSIGGSWEPDVWGRLRAGVNAARASAEASAADLASARLSAQGELVLDYLSLRSIDAQREILNTTIAAYERELKITTNRFDVGIVPHSDVYQAQTQLSTARADELGLRSQRAQLEHAIAVLVGKAPADFALSPAPWNTVVPAVPVGVPSTLLQRRPDIAAAERAVAAANEQIGIARSAYFPDIGLSASYGTAATTVGDLFNASAAAWSFGLSAAQTLFNAGATRAAVDSARAQQERYAALYRQTVLAAFADVENQLSATQVLAQQQDLRRQASEAADKVEQQITNRYKAGQVSYTEVVQAQITALSARRTLVQVQADRQTTAIALIQSLGGGWHTP</sequence>
<name>A0A7Z2ZTI0_9BURK</name>
<keyword evidence="2" id="KW-0732">Signal</keyword>
<dbReference type="Proteomes" id="UP000502415">
    <property type="component" value="Chromosome"/>
</dbReference>